<dbReference type="InterPro" id="IPR036879">
    <property type="entry name" value="TF_MADSbox_sf"/>
</dbReference>
<dbReference type="RefSeq" id="XP_039114068.1">
    <property type="nucleotide sequence ID" value="XM_039258134.1"/>
</dbReference>
<dbReference type="InterPro" id="IPR033896">
    <property type="entry name" value="MEF2-like_N"/>
</dbReference>
<dbReference type="SMART" id="SM00432">
    <property type="entry name" value="MADS"/>
    <property type="match status" value="1"/>
</dbReference>
<dbReference type="SUPFAM" id="SSF55455">
    <property type="entry name" value="SRF-like"/>
    <property type="match status" value="1"/>
</dbReference>
<dbReference type="GO" id="GO:0005634">
    <property type="term" value="C:nucleus"/>
    <property type="evidence" value="ECO:0007669"/>
    <property type="project" value="UniProtKB-SubCell"/>
</dbReference>
<gene>
    <name evidence="11" type="primary">LOC120249579</name>
</gene>
<reference evidence="11" key="1">
    <citation type="submission" date="2025-08" db="UniProtKB">
        <authorList>
            <consortium name="RefSeq"/>
        </authorList>
    </citation>
    <scope>IDENTIFICATION</scope>
</reference>
<organism evidence="10 11">
    <name type="scientific">Dioscorea cayennensis subsp. rotundata</name>
    <name type="common">White Guinea yam</name>
    <name type="synonym">Dioscorea rotundata</name>
    <dbReference type="NCBI Taxonomy" id="55577"/>
    <lineage>
        <taxon>Eukaryota</taxon>
        <taxon>Viridiplantae</taxon>
        <taxon>Streptophyta</taxon>
        <taxon>Embryophyta</taxon>
        <taxon>Tracheophyta</taxon>
        <taxon>Spermatophyta</taxon>
        <taxon>Magnoliopsida</taxon>
        <taxon>Liliopsida</taxon>
        <taxon>Dioscoreales</taxon>
        <taxon>Dioscoreaceae</taxon>
        <taxon>Dioscorea</taxon>
    </lineage>
</organism>
<dbReference type="GO" id="GO:0046983">
    <property type="term" value="F:protein dimerization activity"/>
    <property type="evidence" value="ECO:0007669"/>
    <property type="project" value="InterPro"/>
</dbReference>
<feature type="region of interest" description="Disordered" evidence="7">
    <location>
        <begin position="183"/>
        <end position="218"/>
    </location>
</feature>
<evidence type="ECO:0000313" key="10">
    <source>
        <dbReference type="Proteomes" id="UP001515500"/>
    </source>
</evidence>
<dbReference type="InterPro" id="IPR002100">
    <property type="entry name" value="TF_MADSbox"/>
</dbReference>
<evidence type="ECO:0000256" key="5">
    <source>
        <dbReference type="ARBA" id="ARBA00023242"/>
    </source>
</evidence>
<dbReference type="PRINTS" id="PR00404">
    <property type="entry name" value="MADSDOMAIN"/>
</dbReference>
<proteinExistence type="predicted"/>
<comment type="subcellular location">
    <subcellularLocation>
        <location evidence="1">Nucleus</location>
    </subcellularLocation>
</comment>
<protein>
    <submittedName>
        <fullName evidence="11">MADS-box protein JOINTLESS-like</fullName>
    </submittedName>
</protein>
<feature type="domain" description="MADS-box" evidence="8">
    <location>
        <begin position="1"/>
        <end position="61"/>
    </location>
</feature>
<evidence type="ECO:0000259" key="9">
    <source>
        <dbReference type="PROSITE" id="PS51297"/>
    </source>
</evidence>
<keyword evidence="3" id="KW-0238">DNA-binding</keyword>
<keyword evidence="2" id="KW-0805">Transcription regulation</keyword>
<dbReference type="FunFam" id="3.40.1810.10:FF:000007">
    <property type="entry name" value="Transcription factor, MADS-box"/>
    <property type="match status" value="1"/>
</dbReference>
<name>A0AB40AGW1_DIOCR</name>
<keyword evidence="6" id="KW-0175">Coiled coil</keyword>
<feature type="coiled-coil region" evidence="6">
    <location>
        <begin position="149"/>
        <end position="183"/>
    </location>
</feature>
<dbReference type="GeneID" id="120249579"/>
<dbReference type="AlphaFoldDB" id="A0AB40AGW1"/>
<dbReference type="Gene3D" id="3.40.1810.10">
    <property type="entry name" value="Transcription factor, MADS-box"/>
    <property type="match status" value="1"/>
</dbReference>
<keyword evidence="5" id="KW-0539">Nucleus</keyword>
<evidence type="ECO:0000256" key="7">
    <source>
        <dbReference type="SAM" id="MobiDB-lite"/>
    </source>
</evidence>
<dbReference type="InterPro" id="IPR002487">
    <property type="entry name" value="TF_Kbox"/>
</dbReference>
<dbReference type="PANTHER" id="PTHR48019">
    <property type="entry name" value="SERUM RESPONSE FACTOR HOMOLOG"/>
    <property type="match status" value="1"/>
</dbReference>
<dbReference type="Pfam" id="PF01486">
    <property type="entry name" value="K-box"/>
    <property type="match status" value="1"/>
</dbReference>
<evidence type="ECO:0000259" key="8">
    <source>
        <dbReference type="PROSITE" id="PS50066"/>
    </source>
</evidence>
<evidence type="ECO:0000313" key="11">
    <source>
        <dbReference type="RefSeq" id="XP_039114068.1"/>
    </source>
</evidence>
<dbReference type="PROSITE" id="PS51297">
    <property type="entry name" value="K_BOX"/>
    <property type="match status" value="1"/>
</dbReference>
<evidence type="ECO:0000256" key="6">
    <source>
        <dbReference type="SAM" id="Coils"/>
    </source>
</evidence>
<dbReference type="PROSITE" id="PS50066">
    <property type="entry name" value="MADS_BOX_2"/>
    <property type="match status" value="1"/>
</dbReference>
<evidence type="ECO:0000256" key="1">
    <source>
        <dbReference type="ARBA" id="ARBA00004123"/>
    </source>
</evidence>
<accession>A0AB40AGW1</accession>
<dbReference type="GO" id="GO:0000977">
    <property type="term" value="F:RNA polymerase II transcription regulatory region sequence-specific DNA binding"/>
    <property type="evidence" value="ECO:0007669"/>
    <property type="project" value="InterPro"/>
</dbReference>
<dbReference type="GO" id="GO:0045944">
    <property type="term" value="P:positive regulation of transcription by RNA polymerase II"/>
    <property type="evidence" value="ECO:0007669"/>
    <property type="project" value="InterPro"/>
</dbReference>
<dbReference type="Pfam" id="PF00319">
    <property type="entry name" value="SRF-TF"/>
    <property type="match status" value="1"/>
</dbReference>
<evidence type="ECO:0000256" key="4">
    <source>
        <dbReference type="ARBA" id="ARBA00023163"/>
    </source>
</evidence>
<dbReference type="InterPro" id="IPR050142">
    <property type="entry name" value="MADS-box/MEF2_TF"/>
</dbReference>
<dbReference type="GO" id="GO:0003700">
    <property type="term" value="F:DNA-binding transcription factor activity"/>
    <property type="evidence" value="ECO:0007669"/>
    <property type="project" value="InterPro"/>
</dbReference>
<sequence length="218" mass="24972">MAREKIKIKKIDNATARQVTFSKRRRGLFKKAQELAILCDADVGLIVFSASGKLFEYASLSMCEILHKHSIHLGNTLKRGNQTLDSLTGNSRYADLKKEYDDKNRRLRQIRGEDLQGLTIEELTNLERTIDGGLTRVMEKKGRRIMEQLSSLQQKEMQLLEKNKRLKEKMEELRMVEKQALTDHGSVNGFHEESQYSSESVPQHHDLTADTSLKLGLS</sequence>
<feature type="domain" description="K-box" evidence="9">
    <location>
        <begin position="86"/>
        <end position="176"/>
    </location>
</feature>
<dbReference type="PROSITE" id="PS00350">
    <property type="entry name" value="MADS_BOX_1"/>
    <property type="match status" value="1"/>
</dbReference>
<evidence type="ECO:0000256" key="2">
    <source>
        <dbReference type="ARBA" id="ARBA00023015"/>
    </source>
</evidence>
<dbReference type="CDD" id="cd00265">
    <property type="entry name" value="MADS_MEF2_like"/>
    <property type="match status" value="1"/>
</dbReference>
<keyword evidence="4" id="KW-0804">Transcription</keyword>
<keyword evidence="10" id="KW-1185">Reference proteome</keyword>
<evidence type="ECO:0000256" key="3">
    <source>
        <dbReference type="ARBA" id="ARBA00023125"/>
    </source>
</evidence>
<dbReference type="Proteomes" id="UP001515500">
    <property type="component" value="Chromosome 19"/>
</dbReference>